<dbReference type="KEGG" id="vg:40067798"/>
<protein>
    <submittedName>
        <fullName evidence="1">Uncharacterized protein</fullName>
    </submittedName>
</protein>
<dbReference type="RefSeq" id="YP_009592325.1">
    <property type="nucleotide sequence ID" value="NC_041859.1"/>
</dbReference>
<accession>A0A1B0WM91</accession>
<reference evidence="1 2" key="1">
    <citation type="submission" date="2016-01" db="EMBL/GenBank/DDBJ databases">
        <title>Molecular aspects and genomic diversity of bacteriophages-specific to fish pathogen Flavobacterium psychrophilum.</title>
        <authorList>
            <person name="Castillo D."/>
            <person name="Middelboe M."/>
        </authorList>
    </citation>
    <scope>NUCLEOTIDE SEQUENCE [LARGE SCALE GENOMIC DNA]</scope>
</reference>
<evidence type="ECO:0000313" key="2">
    <source>
        <dbReference type="Proteomes" id="UP000225447"/>
    </source>
</evidence>
<dbReference type="InterPro" id="IPR026325">
    <property type="entry name" value="DUF932"/>
</dbReference>
<dbReference type="Pfam" id="PF06067">
    <property type="entry name" value="DUF932"/>
    <property type="match status" value="1"/>
</dbReference>
<organism evidence="1 2">
    <name type="scientific">Flavobacterium phage 23T</name>
    <dbReference type="NCBI Taxonomy" id="1814279"/>
    <lineage>
        <taxon>Viruses</taxon>
        <taxon>Duplodnaviria</taxon>
        <taxon>Heunggongvirae</taxon>
        <taxon>Uroviricota</taxon>
        <taxon>Caudoviricetes</taxon>
        <taxon>Duneviridae</taxon>
        <taxon>Unahavirus</taxon>
        <taxon>Unahavirus uv23T</taxon>
    </lineage>
</organism>
<proteinExistence type="predicted"/>
<name>A0A1B0WM91_9CAUD</name>
<sequence length="170" mass="19651">MKNNIYFKKPLQNDNIFVKSALLPITNITNIPTRSGLDSVIISENRIVNIVSKSYGHLPNEDFFYKVEEMLINSDINYITRSINRDNRSFAVDYILNDDNFSVNIKNGLDKIRPMLRFTNSYDGSCKTSGTFGFFREVCSNGLHTERNNFSIKKSINNNKNLSHEKQHLF</sequence>
<dbReference type="EMBL" id="KU599888">
    <property type="protein sequence ID" value="ANB40989.1"/>
    <property type="molecule type" value="Genomic_DNA"/>
</dbReference>
<dbReference type="GeneID" id="40067798"/>
<keyword evidence="2" id="KW-1185">Reference proteome</keyword>
<dbReference type="Proteomes" id="UP000225447">
    <property type="component" value="Segment"/>
</dbReference>
<evidence type="ECO:0000313" key="1">
    <source>
        <dbReference type="EMBL" id="ANB40989.1"/>
    </source>
</evidence>